<keyword evidence="3" id="KW-1185">Reference proteome</keyword>
<reference evidence="2" key="1">
    <citation type="journal article" date="2023" name="J. Hazard. Mater.">
        <title>Anaerobic biodegradation of pyrene and benzo[a]pyrene by a new sulfate-reducing Desulforamulus aquiferis strain DSA.</title>
        <authorList>
            <person name="Zhang Z."/>
            <person name="Sun J."/>
            <person name="Gong X."/>
            <person name="Wang C."/>
            <person name="Wang H."/>
        </authorList>
    </citation>
    <scope>NUCLEOTIDE SEQUENCE</scope>
    <source>
        <strain evidence="2">DSA</strain>
    </source>
</reference>
<evidence type="ECO:0000256" key="1">
    <source>
        <dbReference type="SAM" id="Phobius"/>
    </source>
</evidence>
<evidence type="ECO:0000313" key="3">
    <source>
        <dbReference type="Proteomes" id="UP001172911"/>
    </source>
</evidence>
<protein>
    <submittedName>
        <fullName evidence="2">Uncharacterized protein</fullName>
    </submittedName>
</protein>
<keyword evidence="1" id="KW-0472">Membrane</keyword>
<sequence>MIDYLISLIPLAVGLYTLSFARWLWKEKNNKRGAIGTTLLTVITLALTFYAIFIREPF</sequence>
<reference evidence="2" key="2">
    <citation type="submission" date="2023-03" db="EMBL/GenBank/DDBJ databases">
        <authorList>
            <person name="Zhang Z."/>
        </authorList>
    </citation>
    <scope>NUCLEOTIDE SEQUENCE</scope>
    <source>
        <strain evidence="2">DSA</strain>
    </source>
</reference>
<dbReference type="AlphaFoldDB" id="A0AAW7Z9P8"/>
<gene>
    <name evidence="2" type="ORF">P6N53_02820</name>
</gene>
<comment type="caution">
    <text evidence="2">The sequence shown here is derived from an EMBL/GenBank/DDBJ whole genome shotgun (WGS) entry which is preliminary data.</text>
</comment>
<accession>A0AAW7Z9P8</accession>
<feature type="transmembrane region" description="Helical" evidence="1">
    <location>
        <begin position="34"/>
        <end position="54"/>
    </location>
</feature>
<evidence type="ECO:0000313" key="2">
    <source>
        <dbReference type="EMBL" id="MDO7786153.1"/>
    </source>
</evidence>
<organism evidence="2 3">
    <name type="scientific">Desulforamulus aquiferis</name>
    <dbReference type="NCBI Taxonomy" id="1397668"/>
    <lineage>
        <taxon>Bacteria</taxon>
        <taxon>Bacillati</taxon>
        <taxon>Bacillota</taxon>
        <taxon>Clostridia</taxon>
        <taxon>Eubacteriales</taxon>
        <taxon>Peptococcaceae</taxon>
        <taxon>Desulforamulus</taxon>
    </lineage>
</organism>
<keyword evidence="1" id="KW-0812">Transmembrane</keyword>
<keyword evidence="1" id="KW-1133">Transmembrane helix</keyword>
<feature type="transmembrane region" description="Helical" evidence="1">
    <location>
        <begin position="6"/>
        <end position="25"/>
    </location>
</feature>
<dbReference type="RefSeq" id="WP_304541016.1">
    <property type="nucleotide sequence ID" value="NZ_JARPTC010000003.1"/>
</dbReference>
<dbReference type="EMBL" id="JARPTC010000003">
    <property type="protein sequence ID" value="MDO7786153.1"/>
    <property type="molecule type" value="Genomic_DNA"/>
</dbReference>
<proteinExistence type="predicted"/>
<name>A0AAW7Z9P8_9FIRM</name>
<dbReference type="Proteomes" id="UP001172911">
    <property type="component" value="Unassembled WGS sequence"/>
</dbReference>